<dbReference type="EMBL" id="BAAANT010000021">
    <property type="protein sequence ID" value="GAA2147231.1"/>
    <property type="molecule type" value="Genomic_DNA"/>
</dbReference>
<dbReference type="RefSeq" id="WP_344466512.1">
    <property type="nucleotide sequence ID" value="NZ_BAAANT010000021.1"/>
</dbReference>
<gene>
    <name evidence="3" type="ORF">GCM10009760_37860</name>
</gene>
<comment type="caution">
    <text evidence="3">The sequence shown here is derived from an EMBL/GenBank/DDBJ whole genome shotgun (WGS) entry which is preliminary data.</text>
</comment>
<name>A0ABP5LLP2_9ACTN</name>
<dbReference type="InterPro" id="IPR036388">
    <property type="entry name" value="WH-like_DNA-bd_sf"/>
</dbReference>
<dbReference type="InterPro" id="IPR039422">
    <property type="entry name" value="MarR/SlyA-like"/>
</dbReference>
<dbReference type="PRINTS" id="PR00598">
    <property type="entry name" value="HTHMARR"/>
</dbReference>
<protein>
    <submittedName>
        <fullName evidence="3">MarR family winged helix-turn-helix transcriptional regulator</fullName>
    </submittedName>
</protein>
<dbReference type="Proteomes" id="UP001422759">
    <property type="component" value="Unassembled WGS sequence"/>
</dbReference>
<proteinExistence type="predicted"/>
<accession>A0ABP5LLP2</accession>
<dbReference type="PANTHER" id="PTHR33164:SF106">
    <property type="entry name" value="TRANSCRIPTIONAL REGULATORY PROTEIN"/>
    <property type="match status" value="1"/>
</dbReference>
<dbReference type="Gene3D" id="1.10.10.10">
    <property type="entry name" value="Winged helix-like DNA-binding domain superfamily/Winged helix DNA-binding domain"/>
    <property type="match status" value="1"/>
</dbReference>
<dbReference type="PROSITE" id="PS50995">
    <property type="entry name" value="HTH_MARR_2"/>
    <property type="match status" value="1"/>
</dbReference>
<evidence type="ECO:0000313" key="4">
    <source>
        <dbReference type="Proteomes" id="UP001422759"/>
    </source>
</evidence>
<feature type="domain" description="HTH marR-type" evidence="2">
    <location>
        <begin position="23"/>
        <end position="156"/>
    </location>
</feature>
<dbReference type="SUPFAM" id="SSF46785">
    <property type="entry name" value="Winged helix' DNA-binding domain"/>
    <property type="match status" value="1"/>
</dbReference>
<dbReference type="SMART" id="SM00347">
    <property type="entry name" value="HTH_MARR"/>
    <property type="match status" value="1"/>
</dbReference>
<organism evidence="3 4">
    <name type="scientific">Kitasatospora kazusensis</name>
    <dbReference type="NCBI Taxonomy" id="407974"/>
    <lineage>
        <taxon>Bacteria</taxon>
        <taxon>Bacillati</taxon>
        <taxon>Actinomycetota</taxon>
        <taxon>Actinomycetes</taxon>
        <taxon>Kitasatosporales</taxon>
        <taxon>Streptomycetaceae</taxon>
        <taxon>Kitasatospora</taxon>
    </lineage>
</organism>
<reference evidence="4" key="1">
    <citation type="journal article" date="2019" name="Int. J. Syst. Evol. Microbiol.">
        <title>The Global Catalogue of Microorganisms (GCM) 10K type strain sequencing project: providing services to taxonomists for standard genome sequencing and annotation.</title>
        <authorList>
            <consortium name="The Broad Institute Genomics Platform"/>
            <consortium name="The Broad Institute Genome Sequencing Center for Infectious Disease"/>
            <person name="Wu L."/>
            <person name="Ma J."/>
        </authorList>
    </citation>
    <scope>NUCLEOTIDE SEQUENCE [LARGE SCALE GENOMIC DNA]</scope>
    <source>
        <strain evidence="4">JCM 14560</strain>
    </source>
</reference>
<dbReference type="PANTHER" id="PTHR33164">
    <property type="entry name" value="TRANSCRIPTIONAL REGULATOR, MARR FAMILY"/>
    <property type="match status" value="1"/>
</dbReference>
<dbReference type="Pfam" id="PF12802">
    <property type="entry name" value="MarR_2"/>
    <property type="match status" value="1"/>
</dbReference>
<evidence type="ECO:0000313" key="3">
    <source>
        <dbReference type="EMBL" id="GAA2147231.1"/>
    </source>
</evidence>
<evidence type="ECO:0000259" key="2">
    <source>
        <dbReference type="PROSITE" id="PS50995"/>
    </source>
</evidence>
<dbReference type="InterPro" id="IPR000835">
    <property type="entry name" value="HTH_MarR-typ"/>
</dbReference>
<feature type="region of interest" description="Disordered" evidence="1">
    <location>
        <begin position="1"/>
        <end position="24"/>
    </location>
</feature>
<sequence length="170" mass="18172">MAEAVEDGARTQAAPPPRGGELGGPVSWALRQVLLANRDAEQALARHLGLGVNDVTAMEHLLGAPEGLGPMDIAQRLGIRSASATVLVDRLEEAGHVTRVPHRTDRRRTVVQPTQHARAEIVRALLPLVAAVEDAAAGLSETERSIVVHFLDRAAERIRDEAGKLNATQD</sequence>
<dbReference type="InterPro" id="IPR036390">
    <property type="entry name" value="WH_DNA-bd_sf"/>
</dbReference>
<keyword evidence="4" id="KW-1185">Reference proteome</keyword>
<evidence type="ECO:0000256" key="1">
    <source>
        <dbReference type="SAM" id="MobiDB-lite"/>
    </source>
</evidence>